<dbReference type="InterPro" id="IPR034660">
    <property type="entry name" value="DinB/YfiT-like"/>
</dbReference>
<dbReference type="EMBL" id="JBFNQN010000013">
    <property type="protein sequence ID" value="MEW9266731.1"/>
    <property type="molecule type" value="Genomic_DNA"/>
</dbReference>
<comment type="caution">
    <text evidence="2">The sequence shown here is derived from an EMBL/GenBank/DDBJ whole genome shotgun (WGS) entry which is preliminary data.</text>
</comment>
<evidence type="ECO:0000313" key="3">
    <source>
        <dbReference type="Proteomes" id="UP001555826"/>
    </source>
</evidence>
<dbReference type="Proteomes" id="UP001555826">
    <property type="component" value="Unassembled WGS sequence"/>
</dbReference>
<proteinExistence type="predicted"/>
<reference evidence="2 3" key="1">
    <citation type="submission" date="2024-07" db="EMBL/GenBank/DDBJ databases">
        <authorList>
            <person name="Thanompreechachai J."/>
            <person name="Duangmal K."/>
        </authorList>
    </citation>
    <scope>NUCLEOTIDE SEQUENCE [LARGE SCALE GENOMIC DNA]</scope>
    <source>
        <strain evidence="2 3">KCTC 19886</strain>
    </source>
</reference>
<organism evidence="2 3">
    <name type="scientific">Kineococcus endophyticus</name>
    <dbReference type="NCBI Taxonomy" id="1181883"/>
    <lineage>
        <taxon>Bacteria</taxon>
        <taxon>Bacillati</taxon>
        <taxon>Actinomycetota</taxon>
        <taxon>Actinomycetes</taxon>
        <taxon>Kineosporiales</taxon>
        <taxon>Kineosporiaceae</taxon>
        <taxon>Kineococcus</taxon>
    </lineage>
</organism>
<feature type="domain" description="Mycothiol-dependent maleylpyruvate isomerase metal-binding" evidence="1">
    <location>
        <begin position="26"/>
        <end position="88"/>
    </location>
</feature>
<dbReference type="RefSeq" id="WP_367639870.1">
    <property type="nucleotide sequence ID" value="NZ_JBFNQN010000013.1"/>
</dbReference>
<dbReference type="InterPro" id="IPR017519">
    <property type="entry name" value="CHP03085"/>
</dbReference>
<name>A0ABV3PAV0_9ACTN</name>
<dbReference type="NCBIfam" id="TIGR03083">
    <property type="entry name" value="maleylpyruvate isomerase family mycothiol-dependent enzyme"/>
    <property type="match status" value="1"/>
</dbReference>
<gene>
    <name evidence="2" type="ORF">AB1207_18430</name>
</gene>
<keyword evidence="3" id="KW-1185">Reference proteome</keyword>
<protein>
    <submittedName>
        <fullName evidence="2">TIGR03085 family metal-binding protein</fullName>
    </submittedName>
</protein>
<dbReference type="NCBIfam" id="TIGR03085">
    <property type="entry name" value="TIGR03085 family metal-binding protein"/>
    <property type="match status" value="1"/>
</dbReference>
<evidence type="ECO:0000259" key="1">
    <source>
        <dbReference type="Pfam" id="PF11716"/>
    </source>
</evidence>
<dbReference type="Pfam" id="PF11716">
    <property type="entry name" value="MDMPI_N"/>
    <property type="match status" value="1"/>
</dbReference>
<dbReference type="InterPro" id="IPR024344">
    <property type="entry name" value="MDMPI_metal-binding"/>
</dbReference>
<dbReference type="SUPFAM" id="SSF109854">
    <property type="entry name" value="DinB/YfiT-like putative metalloenzymes"/>
    <property type="match status" value="1"/>
</dbReference>
<sequence length="217" mass="23601">MVLPSRNPGDARRERDGLCDSALRVGPEAPTLCAGWDVRDLLVHLAVRDNRPDVALGEALPPLRSHRDRVVSELASQPFDALVERVRGGPHGPLRVRALDGLVNSAEYFVHHEDVLRAQPGWGPRALPQAQEEALWRTVRVMGRVAYRRSPVGVVLVTPEGPRAVVRPGAESVAVTGTVAELLLHAFGRRTRALVHLEGTPEAVARFRATYPGAVGE</sequence>
<accession>A0ABV3PAV0</accession>
<evidence type="ECO:0000313" key="2">
    <source>
        <dbReference type="EMBL" id="MEW9266731.1"/>
    </source>
</evidence>
<dbReference type="InterPro" id="IPR017517">
    <property type="entry name" value="Maleyloyr_isom"/>
</dbReference>